<proteinExistence type="predicted"/>
<keyword evidence="1" id="KW-0812">Transmembrane</keyword>
<name>A0ABY3SD62_9BACL</name>
<gene>
    <name evidence="2" type="ORF">L0M14_19345</name>
</gene>
<evidence type="ECO:0000256" key="1">
    <source>
        <dbReference type="SAM" id="Phobius"/>
    </source>
</evidence>
<feature type="transmembrane region" description="Helical" evidence="1">
    <location>
        <begin position="20"/>
        <end position="42"/>
    </location>
</feature>
<keyword evidence="1" id="KW-0472">Membrane</keyword>
<evidence type="ECO:0000313" key="3">
    <source>
        <dbReference type="Proteomes" id="UP001649230"/>
    </source>
</evidence>
<dbReference type="EMBL" id="CP090978">
    <property type="protein sequence ID" value="UJF31898.1"/>
    <property type="molecule type" value="Genomic_DNA"/>
</dbReference>
<protein>
    <submittedName>
        <fullName evidence="2">Uncharacterized protein</fullName>
    </submittedName>
</protein>
<sequence>MKLLQSPKWYLDLSLQRKLLLWFAPLLLITIAITGVYSYSVASNEIVSKMKLEQVNTARQAIDHLDYIAQDALDISDYLYLTPEIQVMLRSDANGENYITNDSILMINRLMVTRPYFQFLTIYSPHFDPIQFNNKGLSSAIPFDEFKDKFDYEGFLQRKKSMNGASRFQTIRRAFFTEIRKINCC</sequence>
<dbReference type="RefSeq" id="WP_235118243.1">
    <property type="nucleotide sequence ID" value="NZ_CP090978.1"/>
</dbReference>
<accession>A0ABY3SD62</accession>
<organism evidence="2 3">
    <name type="scientific">Paenibacillus hexagrammi</name>
    <dbReference type="NCBI Taxonomy" id="2908839"/>
    <lineage>
        <taxon>Bacteria</taxon>
        <taxon>Bacillati</taxon>
        <taxon>Bacillota</taxon>
        <taxon>Bacilli</taxon>
        <taxon>Bacillales</taxon>
        <taxon>Paenibacillaceae</taxon>
        <taxon>Paenibacillus</taxon>
    </lineage>
</organism>
<reference evidence="2 3" key="1">
    <citation type="journal article" date="2024" name="Int. J. Syst. Evol. Microbiol.">
        <title>Paenibacillus hexagrammi sp. nov., a novel bacterium isolated from the gut content of Hexagrammos agrammus.</title>
        <authorList>
            <person name="Jung H.K."/>
            <person name="Kim D.G."/>
            <person name="Zin H."/>
            <person name="Park J."/>
            <person name="Jung H."/>
            <person name="Kim Y.O."/>
            <person name="Kong H.J."/>
            <person name="Kim J.W."/>
            <person name="Kim Y.S."/>
        </authorList>
    </citation>
    <scope>NUCLEOTIDE SEQUENCE [LARGE SCALE GENOMIC DNA]</scope>
    <source>
        <strain evidence="2 3">YPD9-1</strain>
    </source>
</reference>
<dbReference type="Proteomes" id="UP001649230">
    <property type="component" value="Chromosome"/>
</dbReference>
<keyword evidence="3" id="KW-1185">Reference proteome</keyword>
<evidence type="ECO:0000313" key="2">
    <source>
        <dbReference type="EMBL" id="UJF31898.1"/>
    </source>
</evidence>
<keyword evidence="1" id="KW-1133">Transmembrane helix</keyword>